<feature type="region of interest" description="Disordered" evidence="8">
    <location>
        <begin position="1"/>
        <end position="20"/>
    </location>
</feature>
<dbReference type="InterPro" id="IPR005024">
    <property type="entry name" value="Snf7_fam"/>
</dbReference>
<evidence type="ECO:0000313" key="10">
    <source>
        <dbReference type="Proteomes" id="UP001314263"/>
    </source>
</evidence>
<feature type="coiled-coil region" evidence="7">
    <location>
        <begin position="80"/>
        <end position="127"/>
    </location>
</feature>
<proteinExistence type="inferred from homology"/>
<evidence type="ECO:0000256" key="4">
    <source>
        <dbReference type="ARBA" id="ARBA00022753"/>
    </source>
</evidence>
<dbReference type="GO" id="GO:0006900">
    <property type="term" value="P:vesicle budding from membrane"/>
    <property type="evidence" value="ECO:0007669"/>
    <property type="project" value="TreeGrafter"/>
</dbReference>
<reference evidence="9 10" key="1">
    <citation type="submission" date="2023-10" db="EMBL/GenBank/DDBJ databases">
        <authorList>
            <person name="Maclean D."/>
            <person name="Macfadyen A."/>
        </authorList>
    </citation>
    <scope>NUCLEOTIDE SEQUENCE [LARGE SCALE GENOMIC DNA]</scope>
</reference>
<keyword evidence="3" id="KW-0813">Transport</keyword>
<dbReference type="EMBL" id="CAUYUE010000015">
    <property type="protein sequence ID" value="CAK0786879.1"/>
    <property type="molecule type" value="Genomic_DNA"/>
</dbReference>
<dbReference type="GO" id="GO:0015031">
    <property type="term" value="P:protein transport"/>
    <property type="evidence" value="ECO:0007669"/>
    <property type="project" value="UniProtKB-KW"/>
</dbReference>
<dbReference type="Pfam" id="PF03357">
    <property type="entry name" value="Snf7"/>
    <property type="match status" value="1"/>
</dbReference>
<keyword evidence="4" id="KW-0967">Endosome</keyword>
<sequence length="242" mass="27098">MGNLFSHSKHPPKSKITDTDRSVLQLKTQRRQLTGQRKRLEDLIARELAIARELLAAKKRERALLALKKKRLREGQLERIDKYLLNVEQVLTNIETAQRQNRLFDALKQGNAALKSLQQEVSVEEVEKLMDDSKESKEYEDRVRQALGEALTAEDDAAVLQELEQLEGAEAKEEAGQLPSVPKAEPVPADAPELSKEEAKLLEELPDAPKTRIPPETVKQPSKEGPPIAQRRAASQEAPLAA</sequence>
<evidence type="ECO:0008006" key="11">
    <source>
        <dbReference type="Google" id="ProtNLM"/>
    </source>
</evidence>
<evidence type="ECO:0000256" key="5">
    <source>
        <dbReference type="ARBA" id="ARBA00022927"/>
    </source>
</evidence>
<dbReference type="Proteomes" id="UP001314263">
    <property type="component" value="Unassembled WGS sequence"/>
</dbReference>
<comment type="subcellular location">
    <subcellularLocation>
        <location evidence="1">Endosome membrane</location>
    </subcellularLocation>
</comment>
<evidence type="ECO:0000256" key="2">
    <source>
        <dbReference type="ARBA" id="ARBA00006190"/>
    </source>
</evidence>
<organism evidence="9 10">
    <name type="scientific">Coccomyxa viridis</name>
    <dbReference type="NCBI Taxonomy" id="1274662"/>
    <lineage>
        <taxon>Eukaryota</taxon>
        <taxon>Viridiplantae</taxon>
        <taxon>Chlorophyta</taxon>
        <taxon>core chlorophytes</taxon>
        <taxon>Trebouxiophyceae</taxon>
        <taxon>Trebouxiophyceae incertae sedis</taxon>
        <taxon>Coccomyxaceae</taxon>
        <taxon>Coccomyxa</taxon>
    </lineage>
</organism>
<dbReference type="GO" id="GO:0000815">
    <property type="term" value="C:ESCRT III complex"/>
    <property type="evidence" value="ECO:0007669"/>
    <property type="project" value="TreeGrafter"/>
</dbReference>
<keyword evidence="5" id="KW-0653">Protein transport</keyword>
<evidence type="ECO:0000256" key="1">
    <source>
        <dbReference type="ARBA" id="ARBA00004608"/>
    </source>
</evidence>
<name>A0AAV1IIE6_9CHLO</name>
<evidence type="ECO:0000313" key="9">
    <source>
        <dbReference type="EMBL" id="CAK0786879.1"/>
    </source>
</evidence>
<keyword evidence="7" id="KW-0175">Coiled coil</keyword>
<dbReference type="GO" id="GO:0032511">
    <property type="term" value="P:late endosome to vacuole transport via multivesicular body sorting pathway"/>
    <property type="evidence" value="ECO:0007669"/>
    <property type="project" value="TreeGrafter"/>
</dbReference>
<dbReference type="GO" id="GO:0005771">
    <property type="term" value="C:multivesicular body"/>
    <property type="evidence" value="ECO:0007669"/>
    <property type="project" value="TreeGrafter"/>
</dbReference>
<dbReference type="PANTHER" id="PTHR22761">
    <property type="entry name" value="CHARGED MULTIVESICULAR BODY PROTEIN"/>
    <property type="match status" value="1"/>
</dbReference>
<evidence type="ECO:0000256" key="7">
    <source>
        <dbReference type="SAM" id="Coils"/>
    </source>
</evidence>
<evidence type="ECO:0000256" key="6">
    <source>
        <dbReference type="ARBA" id="ARBA00023136"/>
    </source>
</evidence>
<keyword evidence="6" id="KW-0472">Membrane</keyword>
<gene>
    <name evidence="9" type="ORF">CVIRNUC_010093</name>
</gene>
<accession>A0AAV1IIE6</accession>
<comment type="caution">
    <text evidence="9">The sequence shown here is derived from an EMBL/GenBank/DDBJ whole genome shotgun (WGS) entry which is preliminary data.</text>
</comment>
<feature type="compositionally biased region" description="Basic and acidic residues" evidence="8">
    <location>
        <begin position="193"/>
        <end position="210"/>
    </location>
</feature>
<comment type="similarity">
    <text evidence="2">Belongs to the SNF7 family.</text>
</comment>
<evidence type="ECO:0000256" key="3">
    <source>
        <dbReference type="ARBA" id="ARBA00022448"/>
    </source>
</evidence>
<evidence type="ECO:0000256" key="8">
    <source>
        <dbReference type="SAM" id="MobiDB-lite"/>
    </source>
</evidence>
<dbReference type="PANTHER" id="PTHR22761:SF5">
    <property type="entry name" value="CHARGED MULTIVESICULAR BODY PROTEIN 6"/>
    <property type="match status" value="1"/>
</dbReference>
<dbReference type="Gene3D" id="1.10.287.1060">
    <property type="entry name" value="ESAT-6-like"/>
    <property type="match status" value="1"/>
</dbReference>
<keyword evidence="10" id="KW-1185">Reference proteome</keyword>
<feature type="region of interest" description="Disordered" evidence="8">
    <location>
        <begin position="164"/>
        <end position="242"/>
    </location>
</feature>
<dbReference type="AlphaFoldDB" id="A0AAV1IIE6"/>
<protein>
    <recommendedName>
        <fullName evidence="11">Charged multivesicular body protein 6</fullName>
    </recommendedName>
</protein>